<evidence type="ECO:0000313" key="1">
    <source>
        <dbReference type="EMBL" id="OGC44319.1"/>
    </source>
</evidence>
<reference evidence="1 2" key="1">
    <citation type="journal article" date="2016" name="Nat. Commun.">
        <title>Thousands of microbial genomes shed light on interconnected biogeochemical processes in an aquifer system.</title>
        <authorList>
            <person name="Anantharaman K."/>
            <person name="Brown C.T."/>
            <person name="Hug L.A."/>
            <person name="Sharon I."/>
            <person name="Castelle C.J."/>
            <person name="Probst A.J."/>
            <person name="Thomas B.C."/>
            <person name="Singh A."/>
            <person name="Wilkins M.J."/>
            <person name="Karaoz U."/>
            <person name="Brodie E.L."/>
            <person name="Williams K.H."/>
            <person name="Hubbard S.S."/>
            <person name="Banfield J.F."/>
        </authorList>
    </citation>
    <scope>NUCLEOTIDE SEQUENCE [LARGE SCALE GENOMIC DNA]</scope>
</reference>
<dbReference type="EMBL" id="MEUW01000021">
    <property type="protein sequence ID" value="OGC44319.1"/>
    <property type="molecule type" value="Genomic_DNA"/>
</dbReference>
<organism evidence="1 2">
    <name type="scientific">candidate division WWE3 bacterium RBG_19FT_COMBO_53_11</name>
    <dbReference type="NCBI Taxonomy" id="1802613"/>
    <lineage>
        <taxon>Bacteria</taxon>
        <taxon>Katanobacteria</taxon>
    </lineage>
</organism>
<dbReference type="STRING" id="1802613.A2V54_02965"/>
<accession>A0A1F4UHC7</accession>
<proteinExistence type="predicted"/>
<evidence type="ECO:0000313" key="2">
    <source>
        <dbReference type="Proteomes" id="UP000176583"/>
    </source>
</evidence>
<name>A0A1F4UHC7_UNCKA</name>
<dbReference type="Proteomes" id="UP000176583">
    <property type="component" value="Unassembled WGS sequence"/>
</dbReference>
<comment type="caution">
    <text evidence="1">The sequence shown here is derived from an EMBL/GenBank/DDBJ whole genome shotgun (WGS) entry which is preliminary data.</text>
</comment>
<gene>
    <name evidence="1" type="ORF">A2V54_02965</name>
</gene>
<protein>
    <submittedName>
        <fullName evidence="1">Uncharacterized protein</fullName>
    </submittedName>
</protein>
<sequence length="102" mass="11456">MLDRLRTIVHLSKAKMLGLFLLKPSIFPEPRLGGRPLLRNSRTSVRFKAKPFLRLGSFPRTEASPPWQSPDQRELAPFKCRPNPVANLLTLSASTGRVASFT</sequence>
<dbReference type="AlphaFoldDB" id="A0A1F4UHC7"/>